<keyword evidence="1" id="KW-1133">Transmembrane helix</keyword>
<keyword evidence="1" id="KW-0472">Membrane</keyword>
<keyword evidence="3" id="KW-1185">Reference proteome</keyword>
<feature type="transmembrane region" description="Helical" evidence="1">
    <location>
        <begin position="154"/>
        <end position="178"/>
    </location>
</feature>
<feature type="transmembrane region" description="Helical" evidence="1">
    <location>
        <begin position="389"/>
        <end position="413"/>
    </location>
</feature>
<feature type="transmembrane region" description="Helical" evidence="1">
    <location>
        <begin position="357"/>
        <end position="377"/>
    </location>
</feature>
<name>A0ABP9NQ09_9PSEU</name>
<dbReference type="EMBL" id="BAABJO010000022">
    <property type="protein sequence ID" value="GAA5130886.1"/>
    <property type="molecule type" value="Genomic_DNA"/>
</dbReference>
<evidence type="ECO:0000313" key="2">
    <source>
        <dbReference type="EMBL" id="GAA5130886.1"/>
    </source>
</evidence>
<accession>A0ABP9NQ09</accession>
<dbReference type="RefSeq" id="WP_345608229.1">
    <property type="nucleotide sequence ID" value="NZ_BAABJO010000022.1"/>
</dbReference>
<feature type="transmembrane region" description="Helical" evidence="1">
    <location>
        <begin position="288"/>
        <end position="307"/>
    </location>
</feature>
<keyword evidence="1" id="KW-0812">Transmembrane</keyword>
<feature type="transmembrane region" description="Helical" evidence="1">
    <location>
        <begin position="12"/>
        <end position="32"/>
    </location>
</feature>
<organism evidence="2 3">
    <name type="scientific">Pseudonocardia adelaidensis</name>
    <dbReference type="NCBI Taxonomy" id="648754"/>
    <lineage>
        <taxon>Bacteria</taxon>
        <taxon>Bacillati</taxon>
        <taxon>Actinomycetota</taxon>
        <taxon>Actinomycetes</taxon>
        <taxon>Pseudonocardiales</taxon>
        <taxon>Pseudonocardiaceae</taxon>
        <taxon>Pseudonocardia</taxon>
    </lineage>
</organism>
<dbReference type="Proteomes" id="UP001500804">
    <property type="component" value="Unassembled WGS sequence"/>
</dbReference>
<feature type="transmembrane region" description="Helical" evidence="1">
    <location>
        <begin position="83"/>
        <end position="104"/>
    </location>
</feature>
<feature type="transmembrane region" description="Helical" evidence="1">
    <location>
        <begin position="242"/>
        <end position="263"/>
    </location>
</feature>
<protein>
    <submittedName>
        <fullName evidence="2">Uncharacterized protein</fullName>
    </submittedName>
</protein>
<feature type="transmembrane region" description="Helical" evidence="1">
    <location>
        <begin position="124"/>
        <end position="147"/>
    </location>
</feature>
<evidence type="ECO:0000313" key="3">
    <source>
        <dbReference type="Proteomes" id="UP001500804"/>
    </source>
</evidence>
<reference evidence="3" key="1">
    <citation type="journal article" date="2019" name="Int. J. Syst. Evol. Microbiol.">
        <title>The Global Catalogue of Microorganisms (GCM) 10K type strain sequencing project: providing services to taxonomists for standard genome sequencing and annotation.</title>
        <authorList>
            <consortium name="The Broad Institute Genomics Platform"/>
            <consortium name="The Broad Institute Genome Sequencing Center for Infectious Disease"/>
            <person name="Wu L."/>
            <person name="Ma J."/>
        </authorList>
    </citation>
    <scope>NUCLEOTIDE SEQUENCE [LARGE SCALE GENOMIC DNA]</scope>
    <source>
        <strain evidence="3">JCM 18302</strain>
    </source>
</reference>
<sequence>MIYRSPFRPVGHVLLISMVLTAMSFAIAMTNPDRDTRNELARWLDALGENSLPAWWSTALLLAVAVAFTVTGTAARAGRVAGAGAWFTAAAIAGAFSLTDLSGVHRRLGGIGRLVLGDGVLTRSWFAVAAVLVPALAAVLVVLAARVGAPSGRLLVGGGVLLMASAVGGELVAALLGGRTGPAPAPVLVAHLGELGENAGAALMLAAALRVLVRSADGDVLRVRHRAGIGAGGGVPMRLTTIWWWLVGVSGALALLSLGFVLADPAQPVLRDVRLFVDLLVEHNLPTWWSVALLATAALVHFATFLAARIAGAPEARSWLVTAAVLAVLSLDDQSQLHERSEQLGRLLVTETGDFPFYWLIPGAVAGVAVAAAVAALAVRVHARARLRLVGGIAVLLATGLGLEAVQGLFMAARNEGIGFVIGYHVEELGEDVGVILLIAAAAAMTRVSCDGRLTLSYTGLPAPLPDPVPVRTG</sequence>
<comment type="caution">
    <text evidence="2">The sequence shown here is derived from an EMBL/GenBank/DDBJ whole genome shotgun (WGS) entry which is preliminary data.</text>
</comment>
<feature type="transmembrane region" description="Helical" evidence="1">
    <location>
        <begin position="52"/>
        <end position="71"/>
    </location>
</feature>
<gene>
    <name evidence="2" type="ORF">GCM10023320_53410</name>
</gene>
<evidence type="ECO:0000256" key="1">
    <source>
        <dbReference type="SAM" id="Phobius"/>
    </source>
</evidence>
<proteinExistence type="predicted"/>